<protein>
    <submittedName>
        <fullName evidence="1">Uncharacterized protein</fullName>
    </submittedName>
</protein>
<gene>
    <name evidence="1" type="ORF">E2C01_027292</name>
</gene>
<organism evidence="1 2">
    <name type="scientific">Portunus trituberculatus</name>
    <name type="common">Swimming crab</name>
    <name type="synonym">Neptunus trituberculatus</name>
    <dbReference type="NCBI Taxonomy" id="210409"/>
    <lineage>
        <taxon>Eukaryota</taxon>
        <taxon>Metazoa</taxon>
        <taxon>Ecdysozoa</taxon>
        <taxon>Arthropoda</taxon>
        <taxon>Crustacea</taxon>
        <taxon>Multicrustacea</taxon>
        <taxon>Malacostraca</taxon>
        <taxon>Eumalacostraca</taxon>
        <taxon>Eucarida</taxon>
        <taxon>Decapoda</taxon>
        <taxon>Pleocyemata</taxon>
        <taxon>Brachyura</taxon>
        <taxon>Eubrachyura</taxon>
        <taxon>Portunoidea</taxon>
        <taxon>Portunidae</taxon>
        <taxon>Portuninae</taxon>
        <taxon>Portunus</taxon>
    </lineage>
</organism>
<dbReference type="AlphaFoldDB" id="A0A5B7ELJ2"/>
<comment type="caution">
    <text evidence="1">The sequence shown here is derived from an EMBL/GenBank/DDBJ whole genome shotgun (WGS) entry which is preliminary data.</text>
</comment>
<accession>A0A5B7ELJ2</accession>
<name>A0A5B7ELJ2_PORTR</name>
<proteinExistence type="predicted"/>
<dbReference type="Proteomes" id="UP000324222">
    <property type="component" value="Unassembled WGS sequence"/>
</dbReference>
<dbReference type="EMBL" id="VSRR010002940">
    <property type="protein sequence ID" value="MPC33923.1"/>
    <property type="molecule type" value="Genomic_DNA"/>
</dbReference>
<evidence type="ECO:0000313" key="2">
    <source>
        <dbReference type="Proteomes" id="UP000324222"/>
    </source>
</evidence>
<sequence>MTTAFNNALERFVAAMGEDMTLKPRHRAGGLLIHLAPDPQAPEALGLKLTFNMHSLRERKRPPLMAIIICDIITPSTPRQAVEIHPSGKWAFETARGSLHLHLPRSPTCTACVCVCCCRAGLLHTSVEEEY</sequence>
<evidence type="ECO:0000313" key="1">
    <source>
        <dbReference type="EMBL" id="MPC33923.1"/>
    </source>
</evidence>
<keyword evidence="2" id="KW-1185">Reference proteome</keyword>
<reference evidence="1 2" key="1">
    <citation type="submission" date="2019-05" db="EMBL/GenBank/DDBJ databases">
        <title>Another draft genome of Portunus trituberculatus and its Hox gene families provides insights of decapod evolution.</title>
        <authorList>
            <person name="Jeong J.-H."/>
            <person name="Song I."/>
            <person name="Kim S."/>
            <person name="Choi T."/>
            <person name="Kim D."/>
            <person name="Ryu S."/>
            <person name="Kim W."/>
        </authorList>
    </citation>
    <scope>NUCLEOTIDE SEQUENCE [LARGE SCALE GENOMIC DNA]</scope>
    <source>
        <tissue evidence="1">Muscle</tissue>
    </source>
</reference>